<dbReference type="EMBL" id="JACEIK010001070">
    <property type="protein sequence ID" value="MCD7465683.1"/>
    <property type="molecule type" value="Genomic_DNA"/>
</dbReference>
<accession>A0ABS8T3H1</accession>
<evidence type="ECO:0000313" key="2">
    <source>
        <dbReference type="EMBL" id="MCD7465683.1"/>
    </source>
</evidence>
<comment type="caution">
    <text evidence="2">The sequence shown here is derived from an EMBL/GenBank/DDBJ whole genome shotgun (WGS) entry which is preliminary data.</text>
</comment>
<feature type="compositionally biased region" description="Gly residues" evidence="1">
    <location>
        <begin position="1"/>
        <end position="10"/>
    </location>
</feature>
<evidence type="ECO:0000256" key="1">
    <source>
        <dbReference type="SAM" id="MobiDB-lite"/>
    </source>
</evidence>
<reference evidence="2 3" key="1">
    <citation type="journal article" date="2021" name="BMC Genomics">
        <title>Datura genome reveals duplications of psychoactive alkaloid biosynthetic genes and high mutation rate following tissue culture.</title>
        <authorList>
            <person name="Rajewski A."/>
            <person name="Carter-House D."/>
            <person name="Stajich J."/>
            <person name="Litt A."/>
        </authorList>
    </citation>
    <scope>NUCLEOTIDE SEQUENCE [LARGE SCALE GENOMIC DNA]</scope>
    <source>
        <strain evidence="2">AR-01</strain>
    </source>
</reference>
<feature type="region of interest" description="Disordered" evidence="1">
    <location>
        <begin position="1"/>
        <end position="26"/>
    </location>
</feature>
<sequence>MVSWYGAGGGLREENGSEWREEENPARGRKRRGIRRRFAGVAASGDEREVRRLVDIGGVLVAVGVVFPAKMAMVRRERGWCWLHAVSTLAGNYGGATGQIRRRREKGRRIVAAGGGGLLVFRRWQREERRVAVYGGSSGGW</sequence>
<keyword evidence="3" id="KW-1185">Reference proteome</keyword>
<feature type="compositionally biased region" description="Basic and acidic residues" evidence="1">
    <location>
        <begin position="11"/>
        <end position="26"/>
    </location>
</feature>
<name>A0ABS8T3H1_DATST</name>
<organism evidence="2 3">
    <name type="scientific">Datura stramonium</name>
    <name type="common">Jimsonweed</name>
    <name type="synonym">Common thornapple</name>
    <dbReference type="NCBI Taxonomy" id="4076"/>
    <lineage>
        <taxon>Eukaryota</taxon>
        <taxon>Viridiplantae</taxon>
        <taxon>Streptophyta</taxon>
        <taxon>Embryophyta</taxon>
        <taxon>Tracheophyta</taxon>
        <taxon>Spermatophyta</taxon>
        <taxon>Magnoliopsida</taxon>
        <taxon>eudicotyledons</taxon>
        <taxon>Gunneridae</taxon>
        <taxon>Pentapetalae</taxon>
        <taxon>asterids</taxon>
        <taxon>lamiids</taxon>
        <taxon>Solanales</taxon>
        <taxon>Solanaceae</taxon>
        <taxon>Solanoideae</taxon>
        <taxon>Datureae</taxon>
        <taxon>Datura</taxon>
    </lineage>
</organism>
<dbReference type="Proteomes" id="UP000823775">
    <property type="component" value="Unassembled WGS sequence"/>
</dbReference>
<proteinExistence type="predicted"/>
<gene>
    <name evidence="2" type="ORF">HAX54_001760</name>
</gene>
<protein>
    <submittedName>
        <fullName evidence="2">Uncharacterized protein</fullName>
    </submittedName>
</protein>
<evidence type="ECO:0000313" key="3">
    <source>
        <dbReference type="Proteomes" id="UP000823775"/>
    </source>
</evidence>